<evidence type="ECO:0000313" key="4">
    <source>
        <dbReference type="Proteomes" id="UP000013307"/>
    </source>
</evidence>
<dbReference type="InterPro" id="IPR000182">
    <property type="entry name" value="GNAT_dom"/>
</dbReference>
<reference evidence="3 4" key="1">
    <citation type="journal article" date="2013" name="Genome Announc.">
        <title>Complete Genome Sequence of the Thermophilic and Facultatively Chemolithoautotrophic Sulfate Reducer Archaeoglobus sulfaticallidus Strain PM70-1T.</title>
        <authorList>
            <person name="Stokke R."/>
            <person name="Hocking W.P."/>
            <person name="Steinsbu B.O."/>
            <person name="Steen I.H."/>
        </authorList>
    </citation>
    <scope>NUCLEOTIDE SEQUENCE [LARGE SCALE GENOMIC DNA]</scope>
    <source>
        <strain evidence="3">PM70-1</strain>
    </source>
</reference>
<dbReference type="PANTHER" id="PTHR13947">
    <property type="entry name" value="GNAT FAMILY N-ACETYLTRANSFERASE"/>
    <property type="match status" value="1"/>
</dbReference>
<keyword evidence="1" id="KW-0808">Transferase</keyword>
<feature type="domain" description="N-acetyltransferase" evidence="2">
    <location>
        <begin position="1"/>
        <end position="135"/>
    </location>
</feature>
<accession>N0BC56</accession>
<sequence>MEDDEVEDVIDLEYEILGLSVFVDISTRPYHKKVFVADVGGEIIGGAVAYWNEKFKIGSLFVKEEFRKQNIGRNLVKKCIEFANAIGFDSVWLEVPVNQGNLVSYYKSMGFRIHEVIKHFYGIGKHAYSMVYRIIS</sequence>
<dbReference type="SUPFAM" id="SSF55729">
    <property type="entry name" value="Acyl-CoA N-acyltransferases (Nat)"/>
    <property type="match status" value="1"/>
</dbReference>
<evidence type="ECO:0000259" key="2">
    <source>
        <dbReference type="PROSITE" id="PS51186"/>
    </source>
</evidence>
<dbReference type="eggNOG" id="arCOG00833">
    <property type="taxonomic scope" value="Archaea"/>
</dbReference>
<dbReference type="AlphaFoldDB" id="N0BC56"/>
<organism evidence="3 4">
    <name type="scientific">Archaeoglobus sulfaticallidus PM70-1</name>
    <dbReference type="NCBI Taxonomy" id="387631"/>
    <lineage>
        <taxon>Archaea</taxon>
        <taxon>Methanobacteriati</taxon>
        <taxon>Methanobacteriota</taxon>
        <taxon>Archaeoglobi</taxon>
        <taxon>Archaeoglobales</taxon>
        <taxon>Archaeoglobaceae</taxon>
        <taxon>Archaeoglobus</taxon>
    </lineage>
</organism>
<evidence type="ECO:0000256" key="1">
    <source>
        <dbReference type="ARBA" id="ARBA00022679"/>
    </source>
</evidence>
<dbReference type="STRING" id="387631.Asulf_01206"/>
<dbReference type="PROSITE" id="PS51186">
    <property type="entry name" value="GNAT"/>
    <property type="match status" value="1"/>
</dbReference>
<dbReference type="Pfam" id="PF00583">
    <property type="entry name" value="Acetyltransf_1"/>
    <property type="match status" value="1"/>
</dbReference>
<dbReference type="CDD" id="cd04301">
    <property type="entry name" value="NAT_SF"/>
    <property type="match status" value="1"/>
</dbReference>
<proteinExistence type="predicted"/>
<dbReference type="InterPro" id="IPR016181">
    <property type="entry name" value="Acyl_CoA_acyltransferase"/>
</dbReference>
<dbReference type="PANTHER" id="PTHR13947:SF37">
    <property type="entry name" value="LD18367P"/>
    <property type="match status" value="1"/>
</dbReference>
<evidence type="ECO:0000313" key="3">
    <source>
        <dbReference type="EMBL" id="AGK61204.1"/>
    </source>
</evidence>
<dbReference type="Proteomes" id="UP000013307">
    <property type="component" value="Chromosome"/>
</dbReference>
<dbReference type="EMBL" id="CP005290">
    <property type="protein sequence ID" value="AGK61204.1"/>
    <property type="molecule type" value="Genomic_DNA"/>
</dbReference>
<gene>
    <name evidence="3" type="ORF">Asulf_01206</name>
</gene>
<dbReference type="KEGG" id="ast:Asulf_01206"/>
<keyword evidence="4" id="KW-1185">Reference proteome</keyword>
<dbReference type="InterPro" id="IPR050769">
    <property type="entry name" value="NAT_camello-type"/>
</dbReference>
<dbReference type="HOGENOM" id="CLU_013985_23_0_2"/>
<dbReference type="Gene3D" id="3.40.630.30">
    <property type="match status" value="1"/>
</dbReference>
<protein>
    <recommendedName>
        <fullName evidence="2">N-acetyltransferase domain-containing protein</fullName>
    </recommendedName>
</protein>
<name>N0BC56_9EURY</name>
<dbReference type="GO" id="GO:0008080">
    <property type="term" value="F:N-acetyltransferase activity"/>
    <property type="evidence" value="ECO:0007669"/>
    <property type="project" value="InterPro"/>
</dbReference>